<keyword evidence="5 12" id="KW-0812">Transmembrane</keyword>
<evidence type="ECO:0000313" key="15">
    <source>
        <dbReference type="EMBL" id="RDX80432.1"/>
    </source>
</evidence>
<reference evidence="15" key="1">
    <citation type="submission" date="2018-05" db="EMBL/GenBank/DDBJ databases">
        <title>Draft genome of Mucuna pruriens seed.</title>
        <authorList>
            <person name="Nnadi N.E."/>
            <person name="Vos R."/>
            <person name="Hasami M.H."/>
            <person name="Devisetty U.K."/>
            <person name="Aguiy J.C."/>
        </authorList>
    </citation>
    <scope>NUCLEOTIDE SEQUENCE [LARGE SCALE GENOMIC DNA]</scope>
    <source>
        <strain evidence="15">JCA_2017</strain>
    </source>
</reference>
<keyword evidence="9 12" id="KW-0472">Membrane</keyword>
<dbReference type="AlphaFoldDB" id="A0A371FQA6"/>
<dbReference type="EMBL" id="QJKJ01008227">
    <property type="protein sequence ID" value="RDX80432.1"/>
    <property type="molecule type" value="Genomic_DNA"/>
</dbReference>
<keyword evidence="10" id="KW-0675">Receptor</keyword>
<dbReference type="SUPFAM" id="SSF52058">
    <property type="entry name" value="L domain-like"/>
    <property type="match status" value="1"/>
</dbReference>
<feature type="non-terminal residue" evidence="15">
    <location>
        <position position="1"/>
    </location>
</feature>
<keyword evidence="11" id="KW-0325">Glycoprotein</keyword>
<keyword evidence="8 12" id="KW-1133">Transmembrane helix</keyword>
<sequence length="569" mass="62950">MGLLFQIILSLNLLLFHFPSSHYSQPLCLPNQSSALLQFKTSFTGNTDYISSACNQSYPKTTTWENVTDCCSWLGVTCHPISGHVTGLDLRCSGLQGKLPSLSCLDMSNNKLNGRIPNWLPEIDSLQILNLSQNVLTASIDQFSGNYRLSVLDLSFNLLAADITSLICNLSSLVLLDLSHNKLTGIIPQCLVNLQSLQVLDLHMNKLHGSLPLIFPKNNKLSDMNLSENQLKGPLPTSLSKCTQLQVLNLGNNQIEDTFPHWLQKLPNLRVLVLRANKFHSPITSSNTKHLFPSLTILDISGNNFSGSLPIVYIENFEAMKNSAESESDLQYVEFKYIIYGDRYEYYSQSYDSMVVTMKGIDLIFTKIPTILVTMDLSANNFEGKIPDVLGKLHALRGLNLSHNGLVGTIPRSLGNLTNLESLDLSSNMLLGGIPMELTNLNYLAVLNLSHNHLVGEVPQGKQFNTFSNESYEGNMGLCGVPLSTKCDMNCGQCSSDLTLWSEEKFGFGWKPVAIGYGCGVVFGVAQGCCVLLMGKPQWLVRMVEVQPTKRVTRKTRMGPRGRMNVQLS</sequence>
<feature type="transmembrane region" description="Helical" evidence="12">
    <location>
        <begin position="514"/>
        <end position="534"/>
    </location>
</feature>
<evidence type="ECO:0000256" key="7">
    <source>
        <dbReference type="ARBA" id="ARBA00022737"/>
    </source>
</evidence>
<evidence type="ECO:0000256" key="6">
    <source>
        <dbReference type="ARBA" id="ARBA00022729"/>
    </source>
</evidence>
<dbReference type="GO" id="GO:0005886">
    <property type="term" value="C:plasma membrane"/>
    <property type="evidence" value="ECO:0007669"/>
    <property type="project" value="UniProtKB-SubCell"/>
</dbReference>
<dbReference type="InterPro" id="IPR003591">
    <property type="entry name" value="Leu-rich_rpt_typical-subtyp"/>
</dbReference>
<evidence type="ECO:0000256" key="5">
    <source>
        <dbReference type="ARBA" id="ARBA00022692"/>
    </source>
</evidence>
<dbReference type="SMART" id="SM00369">
    <property type="entry name" value="LRR_TYP"/>
    <property type="match status" value="5"/>
</dbReference>
<name>A0A371FQA6_MUCPR</name>
<keyword evidence="6 13" id="KW-0732">Signal</keyword>
<keyword evidence="4" id="KW-0433">Leucine-rich repeat</keyword>
<evidence type="ECO:0000256" key="13">
    <source>
        <dbReference type="SAM" id="SignalP"/>
    </source>
</evidence>
<feature type="signal peptide" evidence="13">
    <location>
        <begin position="1"/>
        <end position="24"/>
    </location>
</feature>
<feature type="chain" id="PRO_5016835335" evidence="13">
    <location>
        <begin position="25"/>
        <end position="569"/>
    </location>
</feature>
<evidence type="ECO:0000256" key="9">
    <source>
        <dbReference type="ARBA" id="ARBA00023136"/>
    </source>
</evidence>
<comment type="similarity">
    <text evidence="2">Belongs to the RLP family.</text>
</comment>
<gene>
    <name evidence="15" type="primary">RLP12</name>
    <name evidence="15" type="ORF">CR513_39021</name>
</gene>
<evidence type="ECO:0000256" key="1">
    <source>
        <dbReference type="ARBA" id="ARBA00004251"/>
    </source>
</evidence>
<dbReference type="Pfam" id="PF08263">
    <property type="entry name" value="LRRNT_2"/>
    <property type="match status" value="1"/>
</dbReference>
<evidence type="ECO:0000256" key="2">
    <source>
        <dbReference type="ARBA" id="ARBA00009592"/>
    </source>
</evidence>
<feature type="domain" description="Leucine-rich repeat-containing N-terminal plant-type" evidence="14">
    <location>
        <begin position="30"/>
        <end position="78"/>
    </location>
</feature>
<keyword evidence="7" id="KW-0677">Repeat</keyword>
<evidence type="ECO:0000256" key="11">
    <source>
        <dbReference type="ARBA" id="ARBA00023180"/>
    </source>
</evidence>
<dbReference type="PRINTS" id="PR00019">
    <property type="entry name" value="LEURICHRPT"/>
</dbReference>
<organism evidence="15 16">
    <name type="scientific">Mucuna pruriens</name>
    <name type="common">Velvet bean</name>
    <name type="synonym">Dolichos pruriens</name>
    <dbReference type="NCBI Taxonomy" id="157652"/>
    <lineage>
        <taxon>Eukaryota</taxon>
        <taxon>Viridiplantae</taxon>
        <taxon>Streptophyta</taxon>
        <taxon>Embryophyta</taxon>
        <taxon>Tracheophyta</taxon>
        <taxon>Spermatophyta</taxon>
        <taxon>Magnoliopsida</taxon>
        <taxon>eudicotyledons</taxon>
        <taxon>Gunneridae</taxon>
        <taxon>Pentapetalae</taxon>
        <taxon>rosids</taxon>
        <taxon>fabids</taxon>
        <taxon>Fabales</taxon>
        <taxon>Fabaceae</taxon>
        <taxon>Papilionoideae</taxon>
        <taxon>50 kb inversion clade</taxon>
        <taxon>NPAAA clade</taxon>
        <taxon>indigoferoid/millettioid clade</taxon>
        <taxon>Phaseoleae</taxon>
        <taxon>Mucuna</taxon>
    </lineage>
</organism>
<comment type="subcellular location">
    <subcellularLocation>
        <location evidence="1">Cell membrane</location>
        <topology evidence="1">Single-pass type I membrane protein</topology>
    </subcellularLocation>
</comment>
<evidence type="ECO:0000259" key="14">
    <source>
        <dbReference type="Pfam" id="PF08263"/>
    </source>
</evidence>
<evidence type="ECO:0000256" key="12">
    <source>
        <dbReference type="SAM" id="Phobius"/>
    </source>
</evidence>
<accession>A0A371FQA6</accession>
<dbReference type="InterPro" id="IPR001611">
    <property type="entry name" value="Leu-rich_rpt"/>
</dbReference>
<dbReference type="OrthoDB" id="442066at2759"/>
<dbReference type="PANTHER" id="PTHR48065:SF5">
    <property type="entry name" value="RECEPTOR-LIKE PROTEIN CF-9 HOMOLOG"/>
    <property type="match status" value="1"/>
</dbReference>
<evidence type="ECO:0000256" key="8">
    <source>
        <dbReference type="ARBA" id="ARBA00022989"/>
    </source>
</evidence>
<evidence type="ECO:0000313" key="16">
    <source>
        <dbReference type="Proteomes" id="UP000257109"/>
    </source>
</evidence>
<proteinExistence type="inferred from homology"/>
<comment type="caution">
    <text evidence="15">The sequence shown here is derived from an EMBL/GenBank/DDBJ whole genome shotgun (WGS) entry which is preliminary data.</text>
</comment>
<dbReference type="Pfam" id="PF13855">
    <property type="entry name" value="LRR_8"/>
    <property type="match status" value="2"/>
</dbReference>
<evidence type="ECO:0000256" key="3">
    <source>
        <dbReference type="ARBA" id="ARBA00022475"/>
    </source>
</evidence>
<dbReference type="Proteomes" id="UP000257109">
    <property type="component" value="Unassembled WGS sequence"/>
</dbReference>
<keyword evidence="16" id="KW-1185">Reference proteome</keyword>
<dbReference type="InterPro" id="IPR013210">
    <property type="entry name" value="LRR_N_plant-typ"/>
</dbReference>
<dbReference type="FunFam" id="3.80.10.10:FF:000111">
    <property type="entry name" value="LRR receptor-like serine/threonine-protein kinase ERECTA"/>
    <property type="match status" value="1"/>
</dbReference>
<dbReference type="FunFam" id="3.80.10.10:FF:000095">
    <property type="entry name" value="LRR receptor-like serine/threonine-protein kinase GSO1"/>
    <property type="match status" value="1"/>
</dbReference>
<evidence type="ECO:0000256" key="10">
    <source>
        <dbReference type="ARBA" id="ARBA00023170"/>
    </source>
</evidence>
<dbReference type="Gene3D" id="3.80.10.10">
    <property type="entry name" value="Ribonuclease Inhibitor"/>
    <property type="match status" value="2"/>
</dbReference>
<keyword evidence="3" id="KW-1003">Cell membrane</keyword>
<evidence type="ECO:0000256" key="4">
    <source>
        <dbReference type="ARBA" id="ARBA00022614"/>
    </source>
</evidence>
<dbReference type="Pfam" id="PF00560">
    <property type="entry name" value="LRR_1"/>
    <property type="match status" value="4"/>
</dbReference>
<protein>
    <submittedName>
        <fullName evidence="15">Receptor-like protein 12</fullName>
    </submittedName>
</protein>
<dbReference type="InterPro" id="IPR032675">
    <property type="entry name" value="LRR_dom_sf"/>
</dbReference>
<dbReference type="STRING" id="157652.A0A371FQA6"/>
<dbReference type="PANTHER" id="PTHR48065">
    <property type="entry name" value="OS10G0469600 PROTEIN"/>
    <property type="match status" value="1"/>
</dbReference>